<dbReference type="InterPro" id="IPR027417">
    <property type="entry name" value="P-loop_NTPase"/>
</dbReference>
<dbReference type="SMART" id="SM00493">
    <property type="entry name" value="TOPRIM"/>
    <property type="match status" value="1"/>
</dbReference>
<dbReference type="Gene3D" id="3.40.50.300">
    <property type="entry name" value="P-loop containing nucleotide triphosphate hydrolases"/>
    <property type="match status" value="1"/>
</dbReference>
<accession>A0A329DWL7</accession>
<dbReference type="EMBL" id="QLTR01000051">
    <property type="protein sequence ID" value="RAS54414.1"/>
    <property type="molecule type" value="Genomic_DNA"/>
</dbReference>
<gene>
    <name evidence="2" type="ORF">DET48_1511</name>
</gene>
<dbReference type="AlphaFoldDB" id="A0A329DWL7"/>
<sequence length="566" mass="61704">MTSDHYIQSCIDGICDDIAHCSAGGRNNLFNDKAYRLFQAVGAGQILEQLVVSRLTEVALSAGLAQQEIRDTLKSAKRGITEPKPFGNADGMTISPEIAAKASALQAELDVQSREKQAYSLEQLQNNRNNSAADSPYLARKKLTDAHELFFTGEDNKGAFTAHELFNKSGQSAGFERIYNDGSKRVSAGCGVSGVYYGCFLSGKDDDSVCYITEGAADAVSIMLATGKDCYSATSATNINKVAQLMKPEYQRVIVALDNDKAGRKVAEKLGGEFLCVMPENEGADYSDVYCAGGGSEVNRQLTNKVKPEQLADKTPKNLFKLISGFDGYDTEFSYLIKGYLPMNAFGMVYGASGSFKSFQALSWAAHVAMGKNWNGSKVTQAPVLYVAGEGGIGVPRRIKALADTYNDGYPINDLYRLDHPVAMSDIAEVNQLIESIQHYSEKVNKKFGLVIIDTLARCFGSGDENKTDDMTRFVSACDRLKAQLGMTVLVVHHSGVADKERARGSSSLRAACDFEYRVERVKQDMPALILTSTKAKDDKEKPKQMFTLSNVSLFLQPTYLNSCLT</sequence>
<name>A0A329DWL7_VIBDI</name>
<protein>
    <submittedName>
        <fullName evidence="2">Toprim domain-containing protein</fullName>
    </submittedName>
</protein>
<evidence type="ECO:0000259" key="1">
    <source>
        <dbReference type="SMART" id="SM00493"/>
    </source>
</evidence>
<dbReference type="Pfam" id="PF13481">
    <property type="entry name" value="AAA_25"/>
    <property type="match status" value="1"/>
</dbReference>
<dbReference type="InterPro" id="IPR034154">
    <property type="entry name" value="TOPRIM_DnaG/twinkle"/>
</dbReference>
<feature type="domain" description="Toprim" evidence="1">
    <location>
        <begin position="208"/>
        <end position="279"/>
    </location>
</feature>
<comment type="caution">
    <text evidence="2">The sequence shown here is derived from an EMBL/GenBank/DDBJ whole genome shotgun (WGS) entry which is preliminary data.</text>
</comment>
<dbReference type="RefSeq" id="WP_258401267.1">
    <property type="nucleotide sequence ID" value="NZ_QLTR01000051.1"/>
</dbReference>
<proteinExistence type="predicted"/>
<dbReference type="CDD" id="cd01029">
    <property type="entry name" value="TOPRIM_primases"/>
    <property type="match status" value="1"/>
</dbReference>
<dbReference type="Gene3D" id="3.40.1360.10">
    <property type="match status" value="1"/>
</dbReference>
<organism evidence="2 3">
    <name type="scientific">Vibrio diazotrophicus</name>
    <dbReference type="NCBI Taxonomy" id="685"/>
    <lineage>
        <taxon>Bacteria</taxon>
        <taxon>Pseudomonadati</taxon>
        <taxon>Pseudomonadota</taxon>
        <taxon>Gammaproteobacteria</taxon>
        <taxon>Vibrionales</taxon>
        <taxon>Vibrionaceae</taxon>
        <taxon>Vibrio</taxon>
    </lineage>
</organism>
<evidence type="ECO:0000313" key="2">
    <source>
        <dbReference type="EMBL" id="RAS54414.1"/>
    </source>
</evidence>
<dbReference type="InterPro" id="IPR006171">
    <property type="entry name" value="TOPRIM_dom"/>
</dbReference>
<dbReference type="Pfam" id="PF13362">
    <property type="entry name" value="Toprim_3"/>
    <property type="match status" value="1"/>
</dbReference>
<dbReference type="CDD" id="cd01125">
    <property type="entry name" value="RepA_RSF1010_like"/>
    <property type="match status" value="1"/>
</dbReference>
<dbReference type="SUPFAM" id="SSF52540">
    <property type="entry name" value="P-loop containing nucleoside triphosphate hydrolases"/>
    <property type="match status" value="1"/>
</dbReference>
<dbReference type="Proteomes" id="UP000248729">
    <property type="component" value="Unassembled WGS sequence"/>
</dbReference>
<reference evidence="2 3" key="1">
    <citation type="submission" date="2018-06" db="EMBL/GenBank/DDBJ databases">
        <title>Freshwater and sediment microbial communities from various areas in North America, analyzing microbe dynamics in response to fracking.</title>
        <authorList>
            <person name="Lamendella R."/>
        </authorList>
    </citation>
    <scope>NUCLEOTIDE SEQUENCE [LARGE SCALE GENOMIC DNA]</scope>
    <source>
        <strain evidence="2 3">99A</strain>
    </source>
</reference>
<dbReference type="SUPFAM" id="SSF56731">
    <property type="entry name" value="DNA primase core"/>
    <property type="match status" value="1"/>
</dbReference>
<evidence type="ECO:0000313" key="3">
    <source>
        <dbReference type="Proteomes" id="UP000248729"/>
    </source>
</evidence>
<dbReference type="InterPro" id="IPR038724">
    <property type="entry name" value="RepA"/>
</dbReference>